<dbReference type="eggNOG" id="ENOG502Z85F">
    <property type="taxonomic scope" value="Bacteria"/>
</dbReference>
<dbReference type="STRING" id="760192.Halhy_5763"/>
<sequence>MTQKHLFLPIMLLCLGIQHLAFGQNPGNYINASGTSIATRIKLPKNYERIPATEGTFGAYLRKLPLKPDQSGVNLYDGRAKSANVHVAVLSIDVGTRDLQQCADAVMRLRAEYLFSQGRFQDIHFNFTNGFRCDYSKWREGYRMKVVGNKTSWYKKEPASAGYRSFRSYLDLVYTYAGTLSLEKELKPVKFTEMVLGDVLIRGGSPGHAVIVVDMAQNKSTGDKIFLLAQSYMPAQDIHILQNPNDAKLSPWYSINSPGDEVITPEWDFKKLQLRRF</sequence>
<dbReference type="KEGG" id="hhy:Halhy_5763"/>
<dbReference type="EMBL" id="CP002691">
    <property type="protein sequence ID" value="AEE53586.1"/>
    <property type="molecule type" value="Genomic_DNA"/>
</dbReference>
<name>F4KWY6_HALH1</name>
<protein>
    <recommendedName>
        <fullName evidence="4">DUF4846 domain-containing protein</fullName>
    </recommendedName>
</protein>
<dbReference type="InterPro" id="IPR032315">
    <property type="entry name" value="DUF4846"/>
</dbReference>
<dbReference type="AlphaFoldDB" id="F4KWY6"/>
<reference key="2">
    <citation type="submission" date="2011-04" db="EMBL/GenBank/DDBJ databases">
        <title>Complete sequence of chromosome of Haliscomenobacter hydrossis DSM 1100.</title>
        <authorList>
            <consortium name="US DOE Joint Genome Institute (JGI-PGF)"/>
            <person name="Lucas S."/>
            <person name="Han J."/>
            <person name="Lapidus A."/>
            <person name="Bruce D."/>
            <person name="Goodwin L."/>
            <person name="Pitluck S."/>
            <person name="Peters L."/>
            <person name="Kyrpides N."/>
            <person name="Mavromatis K."/>
            <person name="Ivanova N."/>
            <person name="Ovchinnikova G."/>
            <person name="Pagani I."/>
            <person name="Daligault H."/>
            <person name="Detter J.C."/>
            <person name="Han C."/>
            <person name="Land M."/>
            <person name="Hauser L."/>
            <person name="Markowitz V."/>
            <person name="Cheng J.-F."/>
            <person name="Hugenholtz P."/>
            <person name="Woyke T."/>
            <person name="Wu D."/>
            <person name="Verbarg S."/>
            <person name="Frueling A."/>
            <person name="Brambilla E."/>
            <person name="Klenk H.-P."/>
            <person name="Eisen J.A."/>
        </authorList>
    </citation>
    <scope>NUCLEOTIDE SEQUENCE</scope>
    <source>
        <strain>DSM 1100</strain>
    </source>
</reference>
<evidence type="ECO:0000313" key="2">
    <source>
        <dbReference type="EMBL" id="AEE53586.1"/>
    </source>
</evidence>
<gene>
    <name evidence="2" type="ordered locus">Halhy_5763</name>
</gene>
<dbReference type="OrthoDB" id="5511471at2"/>
<feature type="signal peptide" evidence="1">
    <location>
        <begin position="1"/>
        <end position="23"/>
    </location>
</feature>
<dbReference type="HOGENOM" id="CLU_066824_2_0_10"/>
<keyword evidence="1" id="KW-0732">Signal</keyword>
<proteinExistence type="predicted"/>
<evidence type="ECO:0000256" key="1">
    <source>
        <dbReference type="SAM" id="SignalP"/>
    </source>
</evidence>
<keyword evidence="3" id="KW-1185">Reference proteome</keyword>
<reference evidence="2 3" key="1">
    <citation type="journal article" date="2011" name="Stand. Genomic Sci.">
        <title>Complete genome sequence of Haliscomenobacter hydrossis type strain (O).</title>
        <authorList>
            <consortium name="US DOE Joint Genome Institute (JGI-PGF)"/>
            <person name="Daligault H."/>
            <person name="Lapidus A."/>
            <person name="Zeytun A."/>
            <person name="Nolan M."/>
            <person name="Lucas S."/>
            <person name="Del Rio T.G."/>
            <person name="Tice H."/>
            <person name="Cheng J.F."/>
            <person name="Tapia R."/>
            <person name="Han C."/>
            <person name="Goodwin L."/>
            <person name="Pitluck S."/>
            <person name="Liolios K."/>
            <person name="Pagani I."/>
            <person name="Ivanova N."/>
            <person name="Huntemann M."/>
            <person name="Mavromatis K."/>
            <person name="Mikhailova N."/>
            <person name="Pati A."/>
            <person name="Chen A."/>
            <person name="Palaniappan K."/>
            <person name="Land M."/>
            <person name="Hauser L."/>
            <person name="Brambilla E.M."/>
            <person name="Rohde M."/>
            <person name="Verbarg S."/>
            <person name="Goker M."/>
            <person name="Bristow J."/>
            <person name="Eisen J.A."/>
            <person name="Markowitz V."/>
            <person name="Hugenholtz P."/>
            <person name="Kyrpides N.C."/>
            <person name="Klenk H.P."/>
            <person name="Woyke T."/>
        </authorList>
    </citation>
    <scope>NUCLEOTIDE SEQUENCE [LARGE SCALE GENOMIC DNA]</scope>
    <source>
        <strain evidence="3">ATCC 27775 / DSM 1100 / LMG 10767 / O</strain>
    </source>
</reference>
<evidence type="ECO:0000313" key="3">
    <source>
        <dbReference type="Proteomes" id="UP000008461"/>
    </source>
</evidence>
<dbReference type="RefSeq" id="WP_013768115.1">
    <property type="nucleotide sequence ID" value="NC_015510.1"/>
</dbReference>
<dbReference type="Proteomes" id="UP000008461">
    <property type="component" value="Chromosome"/>
</dbReference>
<organism evidence="2 3">
    <name type="scientific">Haliscomenobacter hydrossis (strain ATCC 27775 / DSM 1100 / LMG 10767 / O)</name>
    <dbReference type="NCBI Taxonomy" id="760192"/>
    <lineage>
        <taxon>Bacteria</taxon>
        <taxon>Pseudomonadati</taxon>
        <taxon>Bacteroidota</taxon>
        <taxon>Saprospiria</taxon>
        <taxon>Saprospirales</taxon>
        <taxon>Haliscomenobacteraceae</taxon>
        <taxon>Haliscomenobacter</taxon>
    </lineage>
</organism>
<feature type="chain" id="PRO_5003316191" description="DUF4846 domain-containing protein" evidence="1">
    <location>
        <begin position="24"/>
        <end position="277"/>
    </location>
</feature>
<accession>F4KWY6</accession>
<dbReference type="Pfam" id="PF16138">
    <property type="entry name" value="DUF4846"/>
    <property type="match status" value="1"/>
</dbReference>
<evidence type="ECO:0008006" key="4">
    <source>
        <dbReference type="Google" id="ProtNLM"/>
    </source>
</evidence>